<dbReference type="AlphaFoldDB" id="A0A328DRP2"/>
<keyword evidence="7 21" id="KW-0812">Transmembrane</keyword>
<dbReference type="PANTHER" id="PTHR48056:SF41">
    <property type="entry name" value="RECEPTOR-LIKE PROTEIN KINASE HAIKU2"/>
    <property type="match status" value="1"/>
</dbReference>
<evidence type="ECO:0000256" key="2">
    <source>
        <dbReference type="ARBA" id="ARBA00008684"/>
    </source>
</evidence>
<sequence>MTIGRRGGHGSGGRGEEDTDQDGRDEGRCEEDTDHRRQRRVGRRRGGNSDRKKKKPRRQKVERQSEFGGGLLAHIGGGVFYVGSDMAAATLSRPNFTVLSPLLLLLLFSSADGAAPGELHSLLSLKSALRTPGTGVFDNWVAGNSPCNFTGITCNSAGSVAEIDLSRQNLRGSLSLDPLCSLDSLEKLSLAQNSLSGEVTGDLNKCVGLKFLDFGNNSFSGSMPEIQSLNQMTHLYMNRSGFSGIIPWKSLENMTNLEVLSFGDNPFNRAPVPEAIRRLSRLKVLYLSNCSLEGEIPEGIGNLTGLINLELSMNYLSGEIPRGISNLTKLRELELYSNGLTGGLPKGFGDLSGLELLDASTNHLSGDISEIRRLEKLASLQLFDNRFSGEVPAELGEFKNLINLSLYANRFTGPLPPMLGSWSDFNFIDVSENFFSGPIPPEMCKQGKMVKLLVLQNNFTGEIPEAYGSCTTLERFRVSKNSLSGPIPTRIWGLPNLEILDIGDNGLEGPLTSEIGNAKNLGQLFLANNKLTGDLPPEIAGASALVAILLTNNQFSGEIPGAIGDLKQLDTLQLSNNEFSGSIPDSIGSCLSLSDINIAHNSLTGNIPATLGSLPTLTSLNLSGNRISGRIPGTLSSLKLNLLDLSNNQLTGPIPESLSVEANNRSFAGNDGLCSQNNIKFLRRCPKEFTKSHDLRTLVLCLVAITIAMIFLSLSCLFYFKGRCTKKDANEHSWKEDSWDVKSFRFLSFTEDEILDAVRQENLIGKGGSGSVYKVVLRNGEKLAVKHIWNWDETGRRVLGGPTAPILGKHGTKSKEFEAEVQTLSSVRHVNVVKLYCSITSEDSSLLVYEYMPNGSLWNRLHNCRKGEFGWDMRYEVAIGAARGLEYLHHGCDRPMIHRDVKSSNILLDEDFKPRIADFGLAKIVQPHSCKDSTHVIAGTYGYIAPEYGYTHKVNEKSDVYSFGVVLMELVSGKRAIEPVYGDNNDIVSWVSNKLKNKESMESIVDSSIGDPHRGDAVEVLKIAIMCTARLPSLRPSMRNVVKMLEGVTPCRVLGITVGKDGGNKLELP</sequence>
<feature type="region of interest" description="Disordered" evidence="20">
    <location>
        <begin position="1"/>
        <end position="66"/>
    </location>
</feature>
<keyword evidence="16" id="KW-0325">Glycoprotein</keyword>
<evidence type="ECO:0000256" key="17">
    <source>
        <dbReference type="ARBA" id="ARBA00047899"/>
    </source>
</evidence>
<dbReference type="InterPro" id="IPR000719">
    <property type="entry name" value="Prot_kinase_dom"/>
</dbReference>
<keyword evidence="6" id="KW-0808">Transferase</keyword>
<comment type="catalytic activity">
    <reaction evidence="18">
        <text>L-seryl-[protein] + ATP = O-phospho-L-seryl-[protein] + ADP + H(+)</text>
        <dbReference type="Rhea" id="RHEA:17989"/>
        <dbReference type="Rhea" id="RHEA-COMP:9863"/>
        <dbReference type="Rhea" id="RHEA-COMP:11604"/>
        <dbReference type="ChEBI" id="CHEBI:15378"/>
        <dbReference type="ChEBI" id="CHEBI:29999"/>
        <dbReference type="ChEBI" id="CHEBI:30616"/>
        <dbReference type="ChEBI" id="CHEBI:83421"/>
        <dbReference type="ChEBI" id="CHEBI:456216"/>
        <dbReference type="EC" id="2.7.11.1"/>
    </reaction>
</comment>
<keyword evidence="5" id="KW-0433">Leucine-rich repeat</keyword>
<dbReference type="Gene3D" id="3.80.10.10">
    <property type="entry name" value="Ribonuclease Inhibitor"/>
    <property type="match status" value="4"/>
</dbReference>
<evidence type="ECO:0000256" key="9">
    <source>
        <dbReference type="ARBA" id="ARBA00022737"/>
    </source>
</evidence>
<keyword evidence="12 19" id="KW-0067">ATP-binding</keyword>
<evidence type="ECO:0000256" key="1">
    <source>
        <dbReference type="ARBA" id="ARBA00004167"/>
    </source>
</evidence>
<dbReference type="InterPro" id="IPR017441">
    <property type="entry name" value="Protein_kinase_ATP_BS"/>
</dbReference>
<keyword evidence="10 19" id="KW-0547">Nucleotide-binding</keyword>
<feature type="transmembrane region" description="Helical" evidence="21">
    <location>
        <begin position="697"/>
        <end position="720"/>
    </location>
</feature>
<evidence type="ECO:0000256" key="3">
    <source>
        <dbReference type="ARBA" id="ARBA00012513"/>
    </source>
</evidence>
<comment type="caution">
    <text evidence="23">The sequence shown here is derived from an EMBL/GenBank/DDBJ whole genome shotgun (WGS) entry which is preliminary data.</text>
</comment>
<evidence type="ECO:0000256" key="20">
    <source>
        <dbReference type="SAM" id="MobiDB-lite"/>
    </source>
</evidence>
<keyword evidence="11" id="KW-0418">Kinase</keyword>
<dbReference type="Pfam" id="PF00560">
    <property type="entry name" value="LRR_1"/>
    <property type="match status" value="3"/>
</dbReference>
<dbReference type="Proteomes" id="UP000249390">
    <property type="component" value="Unassembled WGS sequence"/>
</dbReference>
<keyword evidence="8" id="KW-0732">Signal</keyword>
<keyword evidence="15" id="KW-0675">Receptor</keyword>
<dbReference type="InterPro" id="IPR001611">
    <property type="entry name" value="Leu-rich_rpt"/>
</dbReference>
<dbReference type="InterPro" id="IPR003591">
    <property type="entry name" value="Leu-rich_rpt_typical-subtyp"/>
</dbReference>
<reference evidence="23 24" key="1">
    <citation type="submission" date="2018-06" db="EMBL/GenBank/DDBJ databases">
        <title>The Genome of Cuscuta australis (Dodder) Provides Insight into the Evolution of Plant Parasitism.</title>
        <authorList>
            <person name="Liu H."/>
        </authorList>
    </citation>
    <scope>NUCLEOTIDE SEQUENCE [LARGE SCALE GENOMIC DNA]</scope>
    <source>
        <strain evidence="24">cv. Yunnan</strain>
        <tissue evidence="23">Vines</tissue>
    </source>
</reference>
<dbReference type="Pfam" id="PF00069">
    <property type="entry name" value="Pkinase"/>
    <property type="match status" value="1"/>
</dbReference>
<dbReference type="FunFam" id="3.30.200.20:FF:000540">
    <property type="entry name" value="Receptor-like protein kinase HAIKU2"/>
    <property type="match status" value="1"/>
</dbReference>
<dbReference type="FunFam" id="1.10.510.10:FF:000276">
    <property type="entry name" value="LRR receptor-like serine/threonine-protein kinase RCH1"/>
    <property type="match status" value="1"/>
</dbReference>
<comment type="subcellular location">
    <subcellularLocation>
        <location evidence="1">Membrane</location>
        <topology evidence="1">Single-pass membrane protein</topology>
    </subcellularLocation>
</comment>
<dbReference type="Gene3D" id="3.30.200.20">
    <property type="entry name" value="Phosphorylase Kinase, domain 1"/>
    <property type="match status" value="1"/>
</dbReference>
<keyword evidence="24" id="KW-1185">Reference proteome</keyword>
<feature type="binding site" evidence="19">
    <location>
        <position position="786"/>
    </location>
    <ligand>
        <name>ATP</name>
        <dbReference type="ChEBI" id="CHEBI:30616"/>
    </ligand>
</feature>
<dbReference type="GO" id="GO:0033612">
    <property type="term" value="F:receptor serine/threonine kinase binding"/>
    <property type="evidence" value="ECO:0007669"/>
    <property type="project" value="TreeGrafter"/>
</dbReference>
<evidence type="ECO:0000256" key="7">
    <source>
        <dbReference type="ARBA" id="ARBA00022692"/>
    </source>
</evidence>
<dbReference type="PROSITE" id="PS00108">
    <property type="entry name" value="PROTEIN_KINASE_ST"/>
    <property type="match status" value="1"/>
</dbReference>
<dbReference type="SUPFAM" id="SSF56112">
    <property type="entry name" value="Protein kinase-like (PK-like)"/>
    <property type="match status" value="1"/>
</dbReference>
<name>A0A328DRP2_9ASTE</name>
<feature type="domain" description="Protein kinase" evidence="22">
    <location>
        <begin position="758"/>
        <end position="1048"/>
    </location>
</feature>
<accession>A0A328DRP2</accession>
<dbReference type="InterPro" id="IPR050647">
    <property type="entry name" value="Plant_LRR-RLKs"/>
</dbReference>
<evidence type="ECO:0000256" key="8">
    <source>
        <dbReference type="ARBA" id="ARBA00022729"/>
    </source>
</evidence>
<dbReference type="SMART" id="SM00369">
    <property type="entry name" value="LRR_TYP"/>
    <property type="match status" value="7"/>
</dbReference>
<evidence type="ECO:0000313" key="24">
    <source>
        <dbReference type="Proteomes" id="UP000249390"/>
    </source>
</evidence>
<evidence type="ECO:0000256" key="19">
    <source>
        <dbReference type="PROSITE-ProRule" id="PRU10141"/>
    </source>
</evidence>
<dbReference type="GO" id="GO:0051707">
    <property type="term" value="P:response to other organism"/>
    <property type="evidence" value="ECO:0007669"/>
    <property type="project" value="UniProtKB-ARBA"/>
</dbReference>
<dbReference type="GO" id="GO:0005524">
    <property type="term" value="F:ATP binding"/>
    <property type="evidence" value="ECO:0007669"/>
    <property type="project" value="UniProtKB-UniRule"/>
</dbReference>
<evidence type="ECO:0000256" key="5">
    <source>
        <dbReference type="ARBA" id="ARBA00022614"/>
    </source>
</evidence>
<dbReference type="PROSITE" id="PS00107">
    <property type="entry name" value="PROTEIN_KINASE_ATP"/>
    <property type="match status" value="1"/>
</dbReference>
<dbReference type="PROSITE" id="PS51450">
    <property type="entry name" value="LRR"/>
    <property type="match status" value="1"/>
</dbReference>
<dbReference type="FunFam" id="3.80.10.10:FF:000095">
    <property type="entry name" value="LRR receptor-like serine/threonine-protein kinase GSO1"/>
    <property type="match status" value="1"/>
</dbReference>
<dbReference type="InterPro" id="IPR032675">
    <property type="entry name" value="LRR_dom_sf"/>
</dbReference>
<evidence type="ECO:0000256" key="12">
    <source>
        <dbReference type="ARBA" id="ARBA00022840"/>
    </source>
</evidence>
<dbReference type="InterPro" id="IPR011009">
    <property type="entry name" value="Kinase-like_dom_sf"/>
</dbReference>
<evidence type="ECO:0000259" key="22">
    <source>
        <dbReference type="PROSITE" id="PS50011"/>
    </source>
</evidence>
<evidence type="ECO:0000256" key="21">
    <source>
        <dbReference type="SAM" id="Phobius"/>
    </source>
</evidence>
<keyword evidence="9" id="KW-0677">Repeat</keyword>
<evidence type="ECO:0000256" key="4">
    <source>
        <dbReference type="ARBA" id="ARBA00022527"/>
    </source>
</evidence>
<dbReference type="GO" id="GO:0009791">
    <property type="term" value="P:post-embryonic development"/>
    <property type="evidence" value="ECO:0007669"/>
    <property type="project" value="UniProtKB-ARBA"/>
</dbReference>
<dbReference type="PROSITE" id="PS50011">
    <property type="entry name" value="PROTEIN_KINASE_DOM"/>
    <property type="match status" value="1"/>
</dbReference>
<dbReference type="Pfam" id="PF13855">
    <property type="entry name" value="LRR_8"/>
    <property type="match status" value="1"/>
</dbReference>
<dbReference type="GO" id="GO:0004674">
    <property type="term" value="F:protein serine/threonine kinase activity"/>
    <property type="evidence" value="ECO:0007669"/>
    <property type="project" value="UniProtKB-KW"/>
</dbReference>
<evidence type="ECO:0000256" key="14">
    <source>
        <dbReference type="ARBA" id="ARBA00023136"/>
    </source>
</evidence>
<keyword evidence="13 21" id="KW-1133">Transmembrane helix</keyword>
<dbReference type="EC" id="2.7.11.1" evidence="3"/>
<evidence type="ECO:0000256" key="6">
    <source>
        <dbReference type="ARBA" id="ARBA00022679"/>
    </source>
</evidence>
<organism evidence="23 24">
    <name type="scientific">Cuscuta australis</name>
    <dbReference type="NCBI Taxonomy" id="267555"/>
    <lineage>
        <taxon>Eukaryota</taxon>
        <taxon>Viridiplantae</taxon>
        <taxon>Streptophyta</taxon>
        <taxon>Embryophyta</taxon>
        <taxon>Tracheophyta</taxon>
        <taxon>Spermatophyta</taxon>
        <taxon>Magnoliopsida</taxon>
        <taxon>eudicotyledons</taxon>
        <taxon>Gunneridae</taxon>
        <taxon>Pentapetalae</taxon>
        <taxon>asterids</taxon>
        <taxon>lamiids</taxon>
        <taxon>Solanales</taxon>
        <taxon>Convolvulaceae</taxon>
        <taxon>Cuscuteae</taxon>
        <taxon>Cuscuta</taxon>
        <taxon>Cuscuta subgen. Grammica</taxon>
        <taxon>Cuscuta sect. Cleistogrammica</taxon>
    </lineage>
</organism>
<evidence type="ECO:0000313" key="23">
    <source>
        <dbReference type="EMBL" id="RAL47930.1"/>
    </source>
</evidence>
<dbReference type="GO" id="GO:0001653">
    <property type="term" value="F:peptide receptor activity"/>
    <property type="evidence" value="ECO:0007669"/>
    <property type="project" value="UniProtKB-ARBA"/>
</dbReference>
<gene>
    <name evidence="23" type="ORF">DM860_015717</name>
</gene>
<dbReference type="EMBL" id="NQVE01000106">
    <property type="protein sequence ID" value="RAL47930.1"/>
    <property type="molecule type" value="Genomic_DNA"/>
</dbReference>
<proteinExistence type="inferred from homology"/>
<keyword evidence="4" id="KW-0723">Serine/threonine-protein kinase</keyword>
<evidence type="ECO:0000256" key="18">
    <source>
        <dbReference type="ARBA" id="ARBA00048679"/>
    </source>
</evidence>
<dbReference type="PANTHER" id="PTHR48056">
    <property type="entry name" value="LRR RECEPTOR-LIKE SERINE/THREONINE-PROTEIN KINASE-RELATED"/>
    <property type="match status" value="1"/>
</dbReference>
<protein>
    <recommendedName>
        <fullName evidence="3">non-specific serine/threonine protein kinase</fullName>
        <ecNumber evidence="3">2.7.11.1</ecNumber>
    </recommendedName>
</protein>
<dbReference type="FunFam" id="3.80.10.10:FF:000905">
    <property type="entry name" value="Receptor-like protein kinase 7"/>
    <property type="match status" value="1"/>
</dbReference>
<evidence type="ECO:0000256" key="16">
    <source>
        <dbReference type="ARBA" id="ARBA00023180"/>
    </source>
</evidence>
<dbReference type="GO" id="GO:0006952">
    <property type="term" value="P:defense response"/>
    <property type="evidence" value="ECO:0007669"/>
    <property type="project" value="UniProtKB-ARBA"/>
</dbReference>
<evidence type="ECO:0000256" key="13">
    <source>
        <dbReference type="ARBA" id="ARBA00022989"/>
    </source>
</evidence>
<dbReference type="InterPro" id="IPR008271">
    <property type="entry name" value="Ser/Thr_kinase_AS"/>
</dbReference>
<dbReference type="Gene3D" id="1.10.510.10">
    <property type="entry name" value="Transferase(Phosphotransferase) domain 1"/>
    <property type="match status" value="1"/>
</dbReference>
<dbReference type="Pfam" id="PF08263">
    <property type="entry name" value="LRRNT_2"/>
    <property type="match status" value="1"/>
</dbReference>
<keyword evidence="14 21" id="KW-0472">Membrane</keyword>
<dbReference type="GO" id="GO:0016020">
    <property type="term" value="C:membrane"/>
    <property type="evidence" value="ECO:0007669"/>
    <property type="project" value="UniProtKB-SubCell"/>
</dbReference>
<dbReference type="SUPFAM" id="SSF52058">
    <property type="entry name" value="L domain-like"/>
    <property type="match status" value="3"/>
</dbReference>
<evidence type="ECO:0000256" key="15">
    <source>
        <dbReference type="ARBA" id="ARBA00023170"/>
    </source>
</evidence>
<evidence type="ECO:0000256" key="10">
    <source>
        <dbReference type="ARBA" id="ARBA00022741"/>
    </source>
</evidence>
<evidence type="ECO:0000256" key="11">
    <source>
        <dbReference type="ARBA" id="ARBA00022777"/>
    </source>
</evidence>
<dbReference type="InterPro" id="IPR013210">
    <property type="entry name" value="LRR_N_plant-typ"/>
</dbReference>
<comment type="similarity">
    <text evidence="2">Belongs to the protein kinase superfamily. Ser/Thr protein kinase family.</text>
</comment>
<feature type="compositionally biased region" description="Basic residues" evidence="20">
    <location>
        <begin position="36"/>
        <end position="58"/>
    </location>
</feature>
<dbReference type="SMART" id="SM00220">
    <property type="entry name" value="S_TKc"/>
    <property type="match status" value="1"/>
</dbReference>
<comment type="catalytic activity">
    <reaction evidence="17">
        <text>L-threonyl-[protein] + ATP = O-phospho-L-threonyl-[protein] + ADP + H(+)</text>
        <dbReference type="Rhea" id="RHEA:46608"/>
        <dbReference type="Rhea" id="RHEA-COMP:11060"/>
        <dbReference type="Rhea" id="RHEA-COMP:11605"/>
        <dbReference type="ChEBI" id="CHEBI:15378"/>
        <dbReference type="ChEBI" id="CHEBI:30013"/>
        <dbReference type="ChEBI" id="CHEBI:30616"/>
        <dbReference type="ChEBI" id="CHEBI:61977"/>
        <dbReference type="ChEBI" id="CHEBI:456216"/>
        <dbReference type="EC" id="2.7.11.1"/>
    </reaction>
</comment>